<reference evidence="1 2" key="1">
    <citation type="submission" date="2017-05" db="EMBL/GenBank/DDBJ databases">
        <authorList>
            <person name="Varghese N."/>
            <person name="Submissions S."/>
        </authorList>
    </citation>
    <scope>NUCLEOTIDE SEQUENCE [LARGE SCALE GENOMIC DNA]</scope>
    <source>
        <strain evidence="1 2">DSM 29734</strain>
    </source>
</reference>
<name>A0ABY1PFU5_9RHOB</name>
<sequence length="77" mass="8726">MQATLSHTTTGQNWLDQVFSSFKSGEAGAVRRRIQDVEAECGRAALELAVRKRGWHLIETDRDYIILCTTSPFRIIC</sequence>
<protein>
    <recommendedName>
        <fullName evidence="3">N-(5'-phosphoribosyl)anthranilate isomerase</fullName>
    </recommendedName>
</protein>
<organism evidence="1 2">
    <name type="scientific">Shimia sagamensis</name>
    <dbReference type="NCBI Taxonomy" id="1566352"/>
    <lineage>
        <taxon>Bacteria</taxon>
        <taxon>Pseudomonadati</taxon>
        <taxon>Pseudomonadota</taxon>
        <taxon>Alphaproteobacteria</taxon>
        <taxon>Rhodobacterales</taxon>
        <taxon>Roseobacteraceae</taxon>
    </lineage>
</organism>
<proteinExistence type="predicted"/>
<dbReference type="EMBL" id="FXTY01000008">
    <property type="protein sequence ID" value="SMP32479.1"/>
    <property type="molecule type" value="Genomic_DNA"/>
</dbReference>
<evidence type="ECO:0008006" key="3">
    <source>
        <dbReference type="Google" id="ProtNLM"/>
    </source>
</evidence>
<comment type="caution">
    <text evidence="1">The sequence shown here is derived from an EMBL/GenBank/DDBJ whole genome shotgun (WGS) entry which is preliminary data.</text>
</comment>
<evidence type="ECO:0000313" key="2">
    <source>
        <dbReference type="Proteomes" id="UP001157961"/>
    </source>
</evidence>
<keyword evidence="2" id="KW-1185">Reference proteome</keyword>
<evidence type="ECO:0000313" key="1">
    <source>
        <dbReference type="EMBL" id="SMP32479.1"/>
    </source>
</evidence>
<gene>
    <name evidence="1" type="ORF">SAMN06265373_108191</name>
</gene>
<dbReference type="Proteomes" id="UP001157961">
    <property type="component" value="Unassembled WGS sequence"/>
</dbReference>
<accession>A0ABY1PFU5</accession>